<proteinExistence type="predicted"/>
<sequence length="147" mass="17137">MLIFTTLSVLLVYLCFKKFPVFTNKLAEYNSFIFISLQGWFIHKLSNMPLSKNISLDGIENILFDFALATVVCLGFMFSHINKYSLDVKFIFFFMGAMQIGILITISSLDFISIQMKIWSNTLYVLLPAYVLYEIEKNRNIQQKEKK</sequence>
<dbReference type="Proteomes" id="UP000248689">
    <property type="component" value="Unassembled WGS sequence"/>
</dbReference>
<organism evidence="2 3">
    <name type="scientific">Glaesserella australis</name>
    <dbReference type="NCBI Taxonomy" id="2094024"/>
    <lineage>
        <taxon>Bacteria</taxon>
        <taxon>Pseudomonadati</taxon>
        <taxon>Pseudomonadota</taxon>
        <taxon>Gammaproteobacteria</taxon>
        <taxon>Pasteurellales</taxon>
        <taxon>Pasteurellaceae</taxon>
        <taxon>Glaesserella</taxon>
    </lineage>
</organism>
<evidence type="ECO:0000313" key="3">
    <source>
        <dbReference type="Proteomes" id="UP000248689"/>
    </source>
</evidence>
<evidence type="ECO:0000313" key="2">
    <source>
        <dbReference type="EMBL" id="RAL18394.1"/>
    </source>
</evidence>
<name>A0A328C1L4_9PAST</name>
<protein>
    <submittedName>
        <fullName evidence="2">Uncharacterized protein</fullName>
    </submittedName>
</protein>
<feature type="transmembrane region" description="Helical" evidence="1">
    <location>
        <begin position="118"/>
        <end position="135"/>
    </location>
</feature>
<keyword evidence="1" id="KW-0812">Transmembrane</keyword>
<evidence type="ECO:0000256" key="1">
    <source>
        <dbReference type="SAM" id="Phobius"/>
    </source>
</evidence>
<keyword evidence="3" id="KW-1185">Reference proteome</keyword>
<dbReference type="EMBL" id="PTPX01000015">
    <property type="protein sequence ID" value="RAL18394.1"/>
    <property type="molecule type" value="Genomic_DNA"/>
</dbReference>
<keyword evidence="1" id="KW-0472">Membrane</keyword>
<keyword evidence="1" id="KW-1133">Transmembrane helix</keyword>
<dbReference type="AlphaFoldDB" id="A0A328C1L4"/>
<reference evidence="3" key="1">
    <citation type="submission" date="2018-02" db="EMBL/GenBank/DDBJ databases">
        <title>Glaesserella australis sp. nov., isolated from the lungs of pigs.</title>
        <authorList>
            <person name="Turni C."/>
            <person name="Christensen H."/>
        </authorList>
    </citation>
    <scope>NUCLEOTIDE SEQUENCE [LARGE SCALE GENOMIC DNA]</scope>
    <source>
        <strain evidence="3">HS4635</strain>
    </source>
</reference>
<accession>A0A328C1L4</accession>
<feature type="transmembrane region" description="Helical" evidence="1">
    <location>
        <begin position="58"/>
        <end position="78"/>
    </location>
</feature>
<feature type="transmembrane region" description="Helical" evidence="1">
    <location>
        <begin position="90"/>
        <end position="112"/>
    </location>
</feature>
<gene>
    <name evidence="2" type="ORF">C5N92_08095</name>
</gene>
<comment type="caution">
    <text evidence="2">The sequence shown here is derived from an EMBL/GenBank/DDBJ whole genome shotgun (WGS) entry which is preliminary data.</text>
</comment>